<comment type="caution">
    <text evidence="1">The sequence shown here is derived from an EMBL/GenBank/DDBJ whole genome shotgun (WGS) entry which is preliminary data.</text>
</comment>
<dbReference type="EMBL" id="CM047908">
    <property type="protein sequence ID" value="KAJ0081106.1"/>
    <property type="molecule type" value="Genomic_DNA"/>
</dbReference>
<name>A0ACC1A5P5_9ROSI</name>
<protein>
    <submittedName>
        <fullName evidence="1">Uncharacterized protein</fullName>
    </submittedName>
</protein>
<organism evidence="1 2">
    <name type="scientific">Pistacia atlantica</name>
    <dbReference type="NCBI Taxonomy" id="434234"/>
    <lineage>
        <taxon>Eukaryota</taxon>
        <taxon>Viridiplantae</taxon>
        <taxon>Streptophyta</taxon>
        <taxon>Embryophyta</taxon>
        <taxon>Tracheophyta</taxon>
        <taxon>Spermatophyta</taxon>
        <taxon>Magnoliopsida</taxon>
        <taxon>eudicotyledons</taxon>
        <taxon>Gunneridae</taxon>
        <taxon>Pentapetalae</taxon>
        <taxon>rosids</taxon>
        <taxon>malvids</taxon>
        <taxon>Sapindales</taxon>
        <taxon>Anacardiaceae</taxon>
        <taxon>Pistacia</taxon>
    </lineage>
</organism>
<proteinExistence type="predicted"/>
<keyword evidence="2" id="KW-1185">Reference proteome</keyword>
<reference evidence="2" key="1">
    <citation type="journal article" date="2023" name="G3 (Bethesda)">
        <title>Genome assembly and association tests identify interacting loci associated with vigor, precocity, and sex in interspecific pistachio rootstocks.</title>
        <authorList>
            <person name="Palmer W."/>
            <person name="Jacygrad E."/>
            <person name="Sagayaradj S."/>
            <person name="Cavanaugh K."/>
            <person name="Han R."/>
            <person name="Bertier L."/>
            <person name="Beede B."/>
            <person name="Kafkas S."/>
            <person name="Golino D."/>
            <person name="Preece J."/>
            <person name="Michelmore R."/>
        </authorList>
    </citation>
    <scope>NUCLEOTIDE SEQUENCE [LARGE SCALE GENOMIC DNA]</scope>
</reference>
<evidence type="ECO:0000313" key="2">
    <source>
        <dbReference type="Proteomes" id="UP001164250"/>
    </source>
</evidence>
<gene>
    <name evidence="1" type="ORF">Patl1_09900</name>
</gene>
<sequence>MTTDGSRVYQNSCNGHQCTAFHLAAFSNSKQPLEYFIGIDKEMYVFSAKDVYGNTVLHVAAANGNLEAVKRLVEYDQKLLRMMKLLSALRILMTKAKPRCLKLLHMGEQK</sequence>
<evidence type="ECO:0000313" key="1">
    <source>
        <dbReference type="EMBL" id="KAJ0081106.1"/>
    </source>
</evidence>
<dbReference type="Proteomes" id="UP001164250">
    <property type="component" value="Chromosome 12"/>
</dbReference>
<accession>A0ACC1A5P5</accession>